<accession>A0A5Q2N201</accession>
<dbReference type="Proteomes" id="UP000366051">
    <property type="component" value="Chromosome"/>
</dbReference>
<keyword evidence="2" id="KW-1185">Reference proteome</keyword>
<evidence type="ECO:0000313" key="1">
    <source>
        <dbReference type="EMBL" id="QGG47873.1"/>
    </source>
</evidence>
<dbReference type="RefSeq" id="WP_153725168.1">
    <property type="nucleotide sequence ID" value="NZ_CP045875.1"/>
</dbReference>
<organism evidence="1 2">
    <name type="scientific">Heliorestis convoluta</name>
    <dbReference type="NCBI Taxonomy" id="356322"/>
    <lineage>
        <taxon>Bacteria</taxon>
        <taxon>Bacillati</taxon>
        <taxon>Bacillota</taxon>
        <taxon>Clostridia</taxon>
        <taxon>Eubacteriales</taxon>
        <taxon>Heliobacteriaceae</taxon>
        <taxon>Heliorestis</taxon>
    </lineage>
</organism>
<evidence type="ECO:0000313" key="2">
    <source>
        <dbReference type="Proteomes" id="UP000366051"/>
    </source>
</evidence>
<sequence>MKNFWDPQRIDAPSRPGAMRQLLAYGAYCKSPYLMGEGFHDFLRRHSSPVPEVWAIYPTDYDEKVKVRFYKDYDLRLLKMCPDTDLNHIGEEIHKVVEAILERVEIFQSLQKKET</sequence>
<reference evidence="2" key="1">
    <citation type="submission" date="2019-11" db="EMBL/GenBank/DDBJ databases">
        <title>Genome sequence of Heliorestis convoluta strain HH, an alkaliphilic and minimalistic phototrophic bacterium from a soda lake in Egypt.</title>
        <authorList>
            <person name="Dewey E.D."/>
            <person name="Stokes L.M."/>
            <person name="Burchell B.M."/>
            <person name="Shaffer K.N."/>
            <person name="Huntington A.M."/>
            <person name="Baker J.M."/>
            <person name="Nadendla S."/>
            <person name="Giglio M.G."/>
            <person name="Touchman J.W."/>
            <person name="Blankenship R.E."/>
            <person name="Madigan M.T."/>
            <person name="Sattley W.M."/>
        </authorList>
    </citation>
    <scope>NUCLEOTIDE SEQUENCE [LARGE SCALE GENOMIC DNA]</scope>
    <source>
        <strain evidence="2">HH</strain>
    </source>
</reference>
<protein>
    <submittedName>
        <fullName evidence="1">Uncharacterized protein</fullName>
    </submittedName>
</protein>
<dbReference type="AlphaFoldDB" id="A0A5Q2N201"/>
<dbReference type="EMBL" id="CP045875">
    <property type="protein sequence ID" value="QGG47873.1"/>
    <property type="molecule type" value="Genomic_DNA"/>
</dbReference>
<name>A0A5Q2N201_9FIRM</name>
<proteinExistence type="predicted"/>
<gene>
    <name evidence="1" type="ORF">FTV88_1775</name>
</gene>
<dbReference type="KEGG" id="hcv:FTV88_1775"/>